<comment type="similarity">
    <text evidence="2">Belongs to the peptidase S54 family.</text>
</comment>
<organism evidence="9 10">
    <name type="scientific">Flavobacterium aurantiibacter</name>
    <dbReference type="NCBI Taxonomy" id="2023067"/>
    <lineage>
        <taxon>Bacteria</taxon>
        <taxon>Pseudomonadati</taxon>
        <taxon>Bacteroidota</taxon>
        <taxon>Flavobacteriia</taxon>
        <taxon>Flavobacteriales</taxon>
        <taxon>Flavobacteriaceae</taxon>
        <taxon>Flavobacterium</taxon>
    </lineage>
</organism>
<dbReference type="Proteomes" id="UP000216035">
    <property type="component" value="Unassembled WGS sequence"/>
</dbReference>
<name>A0A256A043_9FLAO</name>
<feature type="transmembrane region" description="Helical" evidence="7">
    <location>
        <begin position="130"/>
        <end position="154"/>
    </location>
</feature>
<dbReference type="InterPro" id="IPR050925">
    <property type="entry name" value="Rhomboid_protease_S54"/>
</dbReference>
<accession>A0A256A043</accession>
<dbReference type="InterPro" id="IPR035952">
    <property type="entry name" value="Rhomboid-like_sf"/>
</dbReference>
<gene>
    <name evidence="9" type="ORF">CHX27_04225</name>
</gene>
<dbReference type="GO" id="GO:0004252">
    <property type="term" value="F:serine-type endopeptidase activity"/>
    <property type="evidence" value="ECO:0007669"/>
    <property type="project" value="InterPro"/>
</dbReference>
<comment type="caution">
    <text evidence="9">The sequence shown here is derived from an EMBL/GenBank/DDBJ whole genome shotgun (WGS) entry which is preliminary data.</text>
</comment>
<dbReference type="PANTHER" id="PTHR43731">
    <property type="entry name" value="RHOMBOID PROTEASE"/>
    <property type="match status" value="1"/>
</dbReference>
<feature type="domain" description="Peptidase S54 rhomboid" evidence="8">
    <location>
        <begin position="40"/>
        <end position="182"/>
    </location>
</feature>
<keyword evidence="10" id="KW-1185">Reference proteome</keyword>
<dbReference type="GO" id="GO:0016020">
    <property type="term" value="C:membrane"/>
    <property type="evidence" value="ECO:0007669"/>
    <property type="project" value="UniProtKB-SubCell"/>
</dbReference>
<reference evidence="9 10" key="1">
    <citation type="submission" date="2017-07" db="EMBL/GenBank/DDBJ databases">
        <title>Flavobacterium cyanobacteriorum sp. nov., isolated from cyanobacterial aggregates in a eutrophic lake.</title>
        <authorList>
            <person name="Cai H."/>
        </authorList>
    </citation>
    <scope>NUCLEOTIDE SEQUENCE [LARGE SCALE GENOMIC DNA]</scope>
    <source>
        <strain evidence="9 10">TH167</strain>
    </source>
</reference>
<dbReference type="RefSeq" id="WP_094485519.1">
    <property type="nucleotide sequence ID" value="NZ_NOXX01000161.1"/>
</dbReference>
<evidence type="ECO:0000256" key="3">
    <source>
        <dbReference type="ARBA" id="ARBA00022692"/>
    </source>
</evidence>
<keyword evidence="3 7" id="KW-0812">Transmembrane</keyword>
<evidence type="ECO:0000256" key="6">
    <source>
        <dbReference type="ARBA" id="ARBA00023136"/>
    </source>
</evidence>
<feature type="transmembrane region" description="Helical" evidence="7">
    <location>
        <begin position="6"/>
        <end position="23"/>
    </location>
</feature>
<evidence type="ECO:0000256" key="5">
    <source>
        <dbReference type="ARBA" id="ARBA00022989"/>
    </source>
</evidence>
<dbReference type="InterPro" id="IPR022764">
    <property type="entry name" value="Peptidase_S54_rhomboid_dom"/>
</dbReference>
<dbReference type="AlphaFoldDB" id="A0A256A043"/>
<evidence type="ECO:0000259" key="8">
    <source>
        <dbReference type="Pfam" id="PF01694"/>
    </source>
</evidence>
<feature type="transmembrane region" description="Helical" evidence="7">
    <location>
        <begin position="166"/>
        <end position="183"/>
    </location>
</feature>
<dbReference type="EMBL" id="NOXX01000161">
    <property type="protein sequence ID" value="OYQ46494.1"/>
    <property type="molecule type" value="Genomic_DNA"/>
</dbReference>
<protein>
    <recommendedName>
        <fullName evidence="8">Peptidase S54 rhomboid domain-containing protein</fullName>
    </recommendedName>
</protein>
<sequence>MSSVLLAIITANLLLSFAAFYDENIRERCIFDIAKIRRGDHVRMLSSGFIHGDFFHLFFNMYALYLFGTQFIYFSSPLFFAVIYFVGLLAGNLLTLLVHQNDYTYRALGASGAVSSVVFGSVVFDPQQEIMIFPIPFGIPAYIFGLIFLLYSLYGIKAANDNIGHTAHLGGAAAGYLFTAISYKTTFLAALPYTLVPAAAFLVLGIYHFGFKK</sequence>
<feature type="transmembrane region" description="Helical" evidence="7">
    <location>
        <begin position="105"/>
        <end position="124"/>
    </location>
</feature>
<feature type="transmembrane region" description="Helical" evidence="7">
    <location>
        <begin position="71"/>
        <end position="98"/>
    </location>
</feature>
<dbReference type="Gene3D" id="1.20.1540.10">
    <property type="entry name" value="Rhomboid-like"/>
    <property type="match status" value="1"/>
</dbReference>
<evidence type="ECO:0000256" key="7">
    <source>
        <dbReference type="SAM" id="Phobius"/>
    </source>
</evidence>
<evidence type="ECO:0000256" key="1">
    <source>
        <dbReference type="ARBA" id="ARBA00004141"/>
    </source>
</evidence>
<proteinExistence type="inferred from homology"/>
<keyword evidence="4" id="KW-0378">Hydrolase</keyword>
<evidence type="ECO:0000313" key="10">
    <source>
        <dbReference type="Proteomes" id="UP000216035"/>
    </source>
</evidence>
<dbReference type="SUPFAM" id="SSF144091">
    <property type="entry name" value="Rhomboid-like"/>
    <property type="match status" value="1"/>
</dbReference>
<keyword evidence="5 7" id="KW-1133">Transmembrane helix</keyword>
<dbReference type="OrthoDB" id="9813074at2"/>
<keyword evidence="6 7" id="KW-0472">Membrane</keyword>
<feature type="transmembrane region" description="Helical" evidence="7">
    <location>
        <begin position="44"/>
        <end position="65"/>
    </location>
</feature>
<evidence type="ECO:0000256" key="4">
    <source>
        <dbReference type="ARBA" id="ARBA00022801"/>
    </source>
</evidence>
<feature type="transmembrane region" description="Helical" evidence="7">
    <location>
        <begin position="189"/>
        <end position="210"/>
    </location>
</feature>
<comment type="subcellular location">
    <subcellularLocation>
        <location evidence="1">Membrane</location>
        <topology evidence="1">Multi-pass membrane protein</topology>
    </subcellularLocation>
</comment>
<dbReference type="Pfam" id="PF01694">
    <property type="entry name" value="Rhomboid"/>
    <property type="match status" value="1"/>
</dbReference>
<evidence type="ECO:0000256" key="2">
    <source>
        <dbReference type="ARBA" id="ARBA00009045"/>
    </source>
</evidence>
<dbReference type="PANTHER" id="PTHR43731:SF14">
    <property type="entry name" value="PRESENILIN-ASSOCIATED RHOMBOID-LIKE PROTEIN, MITOCHONDRIAL"/>
    <property type="match status" value="1"/>
</dbReference>
<evidence type="ECO:0000313" key="9">
    <source>
        <dbReference type="EMBL" id="OYQ46494.1"/>
    </source>
</evidence>